<keyword evidence="1 4" id="KW-0808">Transferase</keyword>
<dbReference type="PANTHER" id="PTHR43877:SF1">
    <property type="entry name" value="ACETYLTRANSFERASE"/>
    <property type="match status" value="1"/>
</dbReference>
<keyword evidence="5" id="KW-1185">Reference proteome</keyword>
<keyword evidence="2" id="KW-0012">Acyltransferase</keyword>
<gene>
    <name evidence="4" type="ORF">FHY64_14805</name>
</gene>
<protein>
    <submittedName>
        <fullName evidence="4">GNAT family N-acetyltransferase</fullName>
    </submittedName>
</protein>
<proteinExistence type="predicted"/>
<dbReference type="GO" id="GO:0016747">
    <property type="term" value="F:acyltransferase activity, transferring groups other than amino-acyl groups"/>
    <property type="evidence" value="ECO:0007669"/>
    <property type="project" value="InterPro"/>
</dbReference>
<dbReference type="Gene3D" id="3.40.630.30">
    <property type="match status" value="1"/>
</dbReference>
<dbReference type="PROSITE" id="PS51186">
    <property type="entry name" value="GNAT"/>
    <property type="match status" value="1"/>
</dbReference>
<dbReference type="OrthoDB" id="7651332at2"/>
<sequence length="159" mass="17896">MKDLIPPPISTDATVRRFEYADLPVLDRMVRQIADHHGDVARHTPTTLLRDVTGSAPLAKVLMSVVDDKPRGFAATMPALQLHNGIRGVEIHLLWVDDGWRNRGLGRQLIETVTTRARIDGAHYVRVSAHRGNRRAQAYYESLGFERTGESGTNYMKRL</sequence>
<evidence type="ECO:0000256" key="2">
    <source>
        <dbReference type="ARBA" id="ARBA00023315"/>
    </source>
</evidence>
<dbReference type="Pfam" id="PF00583">
    <property type="entry name" value="Acetyltransf_1"/>
    <property type="match status" value="1"/>
</dbReference>
<dbReference type="Proteomes" id="UP000314011">
    <property type="component" value="Unassembled WGS sequence"/>
</dbReference>
<evidence type="ECO:0000259" key="3">
    <source>
        <dbReference type="PROSITE" id="PS51186"/>
    </source>
</evidence>
<dbReference type="RefSeq" id="WP_140196161.1">
    <property type="nucleotide sequence ID" value="NZ_CP065915.1"/>
</dbReference>
<comment type="caution">
    <text evidence="4">The sequence shown here is derived from an EMBL/GenBank/DDBJ whole genome shotgun (WGS) entry which is preliminary data.</text>
</comment>
<accession>A0A5C5G9P5</accession>
<dbReference type="AlphaFoldDB" id="A0A5C5G9P5"/>
<dbReference type="SUPFAM" id="SSF55729">
    <property type="entry name" value="Acyl-CoA N-acyltransferases (Nat)"/>
    <property type="match status" value="1"/>
</dbReference>
<dbReference type="InterPro" id="IPR050832">
    <property type="entry name" value="Bact_Acetyltransf"/>
</dbReference>
<name>A0A5C5G9P5_9RHOB</name>
<organism evidence="4 5">
    <name type="scientific">Pelagovum pacificum</name>
    <dbReference type="NCBI Taxonomy" id="2588711"/>
    <lineage>
        <taxon>Bacteria</taxon>
        <taxon>Pseudomonadati</taxon>
        <taxon>Pseudomonadota</taxon>
        <taxon>Alphaproteobacteria</taxon>
        <taxon>Rhodobacterales</taxon>
        <taxon>Paracoccaceae</taxon>
        <taxon>Pelagovum</taxon>
    </lineage>
</organism>
<dbReference type="InterPro" id="IPR016181">
    <property type="entry name" value="Acyl_CoA_acyltransferase"/>
</dbReference>
<dbReference type="PANTHER" id="PTHR43877">
    <property type="entry name" value="AMINOALKYLPHOSPHONATE N-ACETYLTRANSFERASE-RELATED-RELATED"/>
    <property type="match status" value="1"/>
</dbReference>
<evidence type="ECO:0000313" key="4">
    <source>
        <dbReference type="EMBL" id="TNY31293.1"/>
    </source>
</evidence>
<reference evidence="4 5" key="1">
    <citation type="submission" date="2019-06" db="EMBL/GenBank/DDBJ databases">
        <title>Genome of new Rhodobacteraceae sp. SM1903.</title>
        <authorList>
            <person name="Ren X."/>
        </authorList>
    </citation>
    <scope>NUCLEOTIDE SEQUENCE [LARGE SCALE GENOMIC DNA]</scope>
    <source>
        <strain evidence="4 5">SM1903</strain>
    </source>
</reference>
<feature type="domain" description="N-acetyltransferase" evidence="3">
    <location>
        <begin position="13"/>
        <end position="159"/>
    </location>
</feature>
<dbReference type="EMBL" id="VFFF01000002">
    <property type="protein sequence ID" value="TNY31293.1"/>
    <property type="molecule type" value="Genomic_DNA"/>
</dbReference>
<dbReference type="InterPro" id="IPR000182">
    <property type="entry name" value="GNAT_dom"/>
</dbReference>
<dbReference type="CDD" id="cd04301">
    <property type="entry name" value="NAT_SF"/>
    <property type="match status" value="1"/>
</dbReference>
<evidence type="ECO:0000256" key="1">
    <source>
        <dbReference type="ARBA" id="ARBA00022679"/>
    </source>
</evidence>
<evidence type="ECO:0000313" key="5">
    <source>
        <dbReference type="Proteomes" id="UP000314011"/>
    </source>
</evidence>